<feature type="transmembrane region" description="Helical" evidence="1">
    <location>
        <begin position="16"/>
        <end position="41"/>
    </location>
</feature>
<dbReference type="AlphaFoldDB" id="A0AAP0PH17"/>
<keyword evidence="1" id="KW-0812">Transmembrane</keyword>
<dbReference type="Proteomes" id="UP001417504">
    <property type="component" value="Unassembled WGS sequence"/>
</dbReference>
<gene>
    <name evidence="2" type="ORF">Sjap_004466</name>
</gene>
<evidence type="ECO:0000313" key="2">
    <source>
        <dbReference type="EMBL" id="KAK9144563.1"/>
    </source>
</evidence>
<keyword evidence="3" id="KW-1185">Reference proteome</keyword>
<accession>A0AAP0PH17</accession>
<keyword evidence="1" id="KW-1133">Transmembrane helix</keyword>
<protein>
    <submittedName>
        <fullName evidence="2">Uncharacterized protein</fullName>
    </submittedName>
</protein>
<name>A0AAP0PH17_9MAGN</name>
<sequence>MGISQSREFLRFKVPFGILIDLVSGFWILYMVIIFVVLICCEFDKEMMGGLECKCTFKTIESLSISRPSCENESI</sequence>
<keyword evidence="1" id="KW-0472">Membrane</keyword>
<comment type="caution">
    <text evidence="2">The sequence shown here is derived from an EMBL/GenBank/DDBJ whole genome shotgun (WGS) entry which is preliminary data.</text>
</comment>
<organism evidence="2 3">
    <name type="scientific">Stephania japonica</name>
    <dbReference type="NCBI Taxonomy" id="461633"/>
    <lineage>
        <taxon>Eukaryota</taxon>
        <taxon>Viridiplantae</taxon>
        <taxon>Streptophyta</taxon>
        <taxon>Embryophyta</taxon>
        <taxon>Tracheophyta</taxon>
        <taxon>Spermatophyta</taxon>
        <taxon>Magnoliopsida</taxon>
        <taxon>Ranunculales</taxon>
        <taxon>Menispermaceae</taxon>
        <taxon>Menispermoideae</taxon>
        <taxon>Cissampelideae</taxon>
        <taxon>Stephania</taxon>
    </lineage>
</organism>
<evidence type="ECO:0000256" key="1">
    <source>
        <dbReference type="SAM" id="Phobius"/>
    </source>
</evidence>
<reference evidence="2 3" key="1">
    <citation type="submission" date="2024-01" db="EMBL/GenBank/DDBJ databases">
        <title>Genome assemblies of Stephania.</title>
        <authorList>
            <person name="Yang L."/>
        </authorList>
    </citation>
    <scope>NUCLEOTIDE SEQUENCE [LARGE SCALE GENOMIC DNA]</scope>
    <source>
        <strain evidence="2">QJT</strain>
        <tissue evidence="2">Leaf</tissue>
    </source>
</reference>
<dbReference type="EMBL" id="JBBNAE010000002">
    <property type="protein sequence ID" value="KAK9144563.1"/>
    <property type="molecule type" value="Genomic_DNA"/>
</dbReference>
<proteinExistence type="predicted"/>
<evidence type="ECO:0000313" key="3">
    <source>
        <dbReference type="Proteomes" id="UP001417504"/>
    </source>
</evidence>